<evidence type="ECO:0000259" key="19">
    <source>
        <dbReference type="PROSITE" id="PS50835"/>
    </source>
</evidence>
<dbReference type="InterPro" id="IPR051755">
    <property type="entry name" value="Ig-like_CS_Receptor"/>
</dbReference>
<evidence type="ECO:0000256" key="10">
    <source>
        <dbReference type="ARBA" id="ARBA00023319"/>
    </source>
</evidence>
<dbReference type="InterPro" id="IPR003006">
    <property type="entry name" value="Ig/MHC_CS"/>
</dbReference>
<dbReference type="InterPro" id="IPR013106">
    <property type="entry name" value="Ig_V-set"/>
</dbReference>
<dbReference type="InterPro" id="IPR013783">
    <property type="entry name" value="Ig-like_fold"/>
</dbReference>
<dbReference type="FunFam" id="2.60.40.10:FF:000454">
    <property type="entry name" value="Tyrosine-protein phosphatase non-receptor type substrate 1"/>
    <property type="match status" value="1"/>
</dbReference>
<evidence type="ECO:0000256" key="5">
    <source>
        <dbReference type="ARBA" id="ARBA00022989"/>
    </source>
</evidence>
<keyword evidence="8" id="KW-1015">Disulfide bond</keyword>
<dbReference type="GO" id="GO:0050765">
    <property type="term" value="P:negative regulation of phagocytosis"/>
    <property type="evidence" value="ECO:0007669"/>
    <property type="project" value="UniProtKB-ARBA"/>
</dbReference>
<dbReference type="RefSeq" id="XP_063139229.1">
    <property type="nucleotide sequence ID" value="XM_063283159.1"/>
</dbReference>
<feature type="chain" id="PRO_5039927166" description="Tyrosine-protein phosphatase non-receptor type substrate 1" evidence="18">
    <location>
        <begin position="32"/>
        <end position="509"/>
    </location>
</feature>
<dbReference type="SMART" id="SM00407">
    <property type="entry name" value="IGc1"/>
    <property type="match status" value="2"/>
</dbReference>
<evidence type="ECO:0000256" key="17">
    <source>
        <dbReference type="SAM" id="Phobius"/>
    </source>
</evidence>
<dbReference type="GeneID" id="25528"/>
<keyword evidence="5 17" id="KW-1133">Transmembrane helix</keyword>
<keyword evidence="9" id="KW-0325">Glycoprotein</keyword>
<organism evidence="20 21">
    <name type="scientific">Rattus norvegicus</name>
    <name type="common">Rat</name>
    <dbReference type="NCBI Taxonomy" id="10116"/>
    <lineage>
        <taxon>Eukaryota</taxon>
        <taxon>Metazoa</taxon>
        <taxon>Chordata</taxon>
        <taxon>Craniata</taxon>
        <taxon>Vertebrata</taxon>
        <taxon>Euteleostomi</taxon>
        <taxon>Mammalia</taxon>
        <taxon>Eutheria</taxon>
        <taxon>Euarchontoglires</taxon>
        <taxon>Glires</taxon>
        <taxon>Rodentia</taxon>
        <taxon>Myomorpha</taxon>
        <taxon>Muroidea</taxon>
        <taxon>Muridae</taxon>
        <taxon>Murinae</taxon>
        <taxon>Rattus</taxon>
    </lineage>
</organism>
<evidence type="ECO:0000256" key="7">
    <source>
        <dbReference type="ARBA" id="ARBA00023136"/>
    </source>
</evidence>
<evidence type="ECO:0000256" key="12">
    <source>
        <dbReference type="ARBA" id="ARBA00075252"/>
    </source>
</evidence>
<evidence type="ECO:0000256" key="13">
    <source>
        <dbReference type="ARBA" id="ARBA00076461"/>
    </source>
</evidence>
<dbReference type="Pfam" id="PF07654">
    <property type="entry name" value="C1-set"/>
    <property type="match status" value="2"/>
</dbReference>
<dbReference type="GO" id="GO:0032675">
    <property type="term" value="P:regulation of interleukin-6 production"/>
    <property type="evidence" value="ECO:0007669"/>
    <property type="project" value="UniProtKB-ARBA"/>
</dbReference>
<dbReference type="PANTHER" id="PTHR19971">
    <property type="entry name" value="SIGNAL-REGULATORY PROTEIN BETA"/>
    <property type="match status" value="1"/>
</dbReference>
<dbReference type="FunFam" id="2.60.40.10:FF:000295">
    <property type="entry name" value="Tyrosine-protein phosphatase non-receptor type substrate 1"/>
    <property type="match status" value="1"/>
</dbReference>
<dbReference type="CDD" id="cd05772">
    <property type="entry name" value="IgC1_SIRP_domain_2"/>
    <property type="match status" value="1"/>
</dbReference>
<dbReference type="GO" id="GO:0045428">
    <property type="term" value="P:regulation of nitric oxide biosynthetic process"/>
    <property type="evidence" value="ECO:0007669"/>
    <property type="project" value="UniProtKB-ARBA"/>
</dbReference>
<dbReference type="GO" id="GO:0016020">
    <property type="term" value="C:membrane"/>
    <property type="evidence" value="ECO:0007669"/>
    <property type="project" value="UniProtKB-SubCell"/>
</dbReference>
<dbReference type="InterPro" id="IPR003599">
    <property type="entry name" value="Ig_sub"/>
</dbReference>
<dbReference type="SMART" id="SM00409">
    <property type="entry name" value="IG"/>
    <property type="match status" value="2"/>
</dbReference>
<evidence type="ECO:0000256" key="14">
    <source>
        <dbReference type="ARBA" id="ARBA00079421"/>
    </source>
</evidence>
<sequence length="509" mass="55691">MEPAGPAPGRLGPLLFCLLLSASCFCAGASGKELKVTQADKSVSVAAGDSATLNCTVSSLTPVGPIKWFKGEGQNRSPIYSFIGGEHFPRITNVSDATKRNNMDFSICISNVTPEDAGTYYCVKFQKGIVEPDTEIKSGGGTTLYVLAKPSSPEVSGPDSRGSPGQTVNFTCKSYGFSPRNITLKWLKDGKELSHLETTISSKSNVSYNISSTVSVKLSPEDIHSRVICEVAHVTLEGRPLNGTANFSNIIRVSPTLKITQQPLTPASQVNLTCQVQKFYPKALQLNWLENGNLSRTDKPEHFTDNRDGTYNYTSLFLVNSSAHREDVVFTCQVEHDSQPAITENHTVRAFAHSSSGGSMETIPDNNAYYNWNVFIGVGVACALLVVLLMAALYLLRIKQKKAKGSTSSTRLHEPEKNAREITQIQDTNDINDITYADLNLPKEKKPAPRVPEPNNHTEYASIETGKLPRPEDTLTYADLDMVHLNRAQPTPKPEPSFSEYASVQVQRK</sequence>
<dbReference type="PROSITE" id="PS00290">
    <property type="entry name" value="IG_MHC"/>
    <property type="match status" value="1"/>
</dbReference>
<comment type="subcellular location">
    <subcellularLocation>
        <location evidence="1">Membrane</location>
        <topology evidence="1">Single-pass type I membrane protein</topology>
    </subcellularLocation>
</comment>
<evidence type="ECO:0000313" key="21">
    <source>
        <dbReference type="Proteomes" id="UP000234681"/>
    </source>
</evidence>
<feature type="region of interest" description="Disordered" evidence="16">
    <location>
        <begin position="441"/>
        <end position="472"/>
    </location>
</feature>
<evidence type="ECO:0000256" key="2">
    <source>
        <dbReference type="ARBA" id="ARBA00022692"/>
    </source>
</evidence>
<evidence type="ECO:0000313" key="22">
    <source>
        <dbReference type="RGD" id="3449"/>
    </source>
</evidence>
<name>A6HQ65_RAT</name>
<evidence type="ECO:0000256" key="15">
    <source>
        <dbReference type="ARBA" id="ARBA00080624"/>
    </source>
</evidence>
<dbReference type="EMBL" id="CH473949">
    <property type="protein sequence ID" value="EDL80168.1"/>
    <property type="molecule type" value="Genomic_DNA"/>
</dbReference>
<dbReference type="RGD" id="3449">
    <property type="gene designation" value="Sirpa"/>
</dbReference>
<dbReference type="AlphaFoldDB" id="A6HQ65"/>
<evidence type="ECO:0000313" key="20">
    <source>
        <dbReference type="EMBL" id="EDL80168.1"/>
    </source>
</evidence>
<evidence type="ECO:0000256" key="6">
    <source>
        <dbReference type="ARBA" id="ARBA00023036"/>
    </source>
</evidence>
<feature type="compositionally biased region" description="Polar residues" evidence="16">
    <location>
        <begin position="500"/>
        <end position="509"/>
    </location>
</feature>
<feature type="domain" description="Ig-like" evidence="19">
    <location>
        <begin position="32"/>
        <end position="122"/>
    </location>
</feature>
<keyword evidence="7 17" id="KW-0472">Membrane</keyword>
<dbReference type="GO" id="GO:0097529">
    <property type="term" value="P:myeloid leukocyte migration"/>
    <property type="evidence" value="ECO:0007669"/>
    <property type="project" value="UniProtKB-ARBA"/>
</dbReference>
<dbReference type="GO" id="GO:0019903">
    <property type="term" value="F:protein phosphatase binding"/>
    <property type="evidence" value="ECO:0007669"/>
    <property type="project" value="UniProtKB-ARBA"/>
</dbReference>
<dbReference type="Proteomes" id="UP000234681">
    <property type="component" value="Chromosome 3"/>
</dbReference>
<feature type="signal peptide" evidence="18">
    <location>
        <begin position="1"/>
        <end position="31"/>
    </location>
</feature>
<dbReference type="SUPFAM" id="SSF48726">
    <property type="entry name" value="Immunoglobulin"/>
    <property type="match status" value="3"/>
</dbReference>
<reference evidence="21" key="1">
    <citation type="submission" date="2005-09" db="EMBL/GenBank/DDBJ databases">
        <authorList>
            <person name="Mural R.J."/>
            <person name="Li P.W."/>
            <person name="Adams M.D."/>
            <person name="Amanatides P.G."/>
            <person name="Baden-Tillson H."/>
            <person name="Barnstead M."/>
            <person name="Chin S.H."/>
            <person name="Dew I."/>
            <person name="Evans C.A."/>
            <person name="Ferriera S."/>
            <person name="Flanigan M."/>
            <person name="Fosler C."/>
            <person name="Glodek A."/>
            <person name="Gu Z."/>
            <person name="Holt R.A."/>
            <person name="Jennings D."/>
            <person name="Kraft C.L."/>
            <person name="Lu F."/>
            <person name="Nguyen T."/>
            <person name="Nusskern D.R."/>
            <person name="Pfannkoch C.M."/>
            <person name="Sitter C."/>
            <person name="Sutton G.G."/>
            <person name="Venter J.C."/>
            <person name="Wang Z."/>
            <person name="Woodage T."/>
            <person name="Zheng X.H."/>
            <person name="Zhong F."/>
        </authorList>
    </citation>
    <scope>NUCLEOTIDE SEQUENCE [LARGE SCALE GENOMIC DNA]</scope>
    <source>
        <strain>BN</strain>
        <strain evidence="21">Sprague-Dawley</strain>
    </source>
</reference>
<dbReference type="CDD" id="cd16085">
    <property type="entry name" value="IgC1_SIRP_domain_3"/>
    <property type="match status" value="1"/>
</dbReference>
<evidence type="ECO:0000256" key="4">
    <source>
        <dbReference type="ARBA" id="ARBA00022737"/>
    </source>
</evidence>
<keyword evidence="3 18" id="KW-0732">Signal</keyword>
<dbReference type="OrthoDB" id="6370831at2759"/>
<accession>A6HQ65</accession>
<evidence type="ECO:0000256" key="9">
    <source>
        <dbReference type="ARBA" id="ARBA00023180"/>
    </source>
</evidence>
<proteinExistence type="predicted"/>
<keyword evidence="20" id="KW-0675">Receptor</keyword>
<dbReference type="RefSeq" id="XP_063139230.1">
    <property type="nucleotide sequence ID" value="XM_063283160.1"/>
</dbReference>
<keyword evidence="10" id="KW-0393">Immunoglobulin domain</keyword>
<feature type="transmembrane region" description="Helical" evidence="17">
    <location>
        <begin position="372"/>
        <end position="396"/>
    </location>
</feature>
<evidence type="ECO:0000256" key="8">
    <source>
        <dbReference type="ARBA" id="ARBA00023157"/>
    </source>
</evidence>
<dbReference type="InterPro" id="IPR036179">
    <property type="entry name" value="Ig-like_dom_sf"/>
</dbReference>
<keyword evidence="2 17" id="KW-0812">Transmembrane</keyword>
<dbReference type="SMR" id="A6HQ65"/>
<keyword evidence="4" id="KW-0677">Repeat</keyword>
<protein>
    <recommendedName>
        <fullName evidence="11">Tyrosine-protein phosphatase non-receptor type substrate 1</fullName>
    </recommendedName>
    <alternativeName>
        <fullName evidence="13">Brain Ig-like molecule with tyrosine-based activation motifs</fullName>
    </alternativeName>
    <alternativeName>
        <fullName evidence="14">CD172 antigen-like family member A</fullName>
    </alternativeName>
    <alternativeName>
        <fullName evidence="12">Inhibitory receptor SHPS-1</fullName>
    </alternativeName>
    <alternativeName>
        <fullName evidence="15">Signal-regulatory protein alpha-1</fullName>
    </alternativeName>
</protein>
<feature type="domain" description="Ig-like" evidence="19">
    <location>
        <begin position="255"/>
        <end position="349"/>
    </location>
</feature>
<dbReference type="RefSeq" id="XP_017446986.1">
    <property type="nucleotide sequence ID" value="XM_017591497.3"/>
</dbReference>
<evidence type="ECO:0000256" key="1">
    <source>
        <dbReference type="ARBA" id="ARBA00004479"/>
    </source>
</evidence>
<dbReference type="InterPro" id="IPR007110">
    <property type="entry name" value="Ig-like_dom"/>
</dbReference>
<dbReference type="Pfam" id="PF07686">
    <property type="entry name" value="V-set"/>
    <property type="match status" value="1"/>
</dbReference>
<gene>
    <name evidence="22" type="primary">Sirpa</name>
    <name evidence="20" type="synonym">Ptpns1</name>
    <name evidence="20" type="ORF">rCG_26474</name>
</gene>
<dbReference type="Gene3D" id="2.60.40.10">
    <property type="entry name" value="Immunoglobulins"/>
    <property type="match status" value="3"/>
</dbReference>
<evidence type="ECO:0000256" key="11">
    <source>
        <dbReference type="ARBA" id="ARBA00068108"/>
    </source>
</evidence>
<dbReference type="GO" id="GO:0017124">
    <property type="term" value="F:SH3 domain binding"/>
    <property type="evidence" value="ECO:0007669"/>
    <property type="project" value="UniProtKB-KW"/>
</dbReference>
<feature type="region of interest" description="Disordered" evidence="16">
    <location>
        <begin position="485"/>
        <end position="509"/>
    </location>
</feature>
<dbReference type="GO" id="GO:0032680">
    <property type="term" value="P:regulation of tumor necrosis factor production"/>
    <property type="evidence" value="ECO:0007669"/>
    <property type="project" value="UniProtKB-ARBA"/>
</dbReference>
<dbReference type="PROSITE" id="PS50835">
    <property type="entry name" value="IG_LIKE"/>
    <property type="match status" value="3"/>
</dbReference>
<dbReference type="InterPro" id="IPR003597">
    <property type="entry name" value="Ig_C1-set"/>
</dbReference>
<feature type="domain" description="Ig-like" evidence="19">
    <location>
        <begin position="150"/>
        <end position="248"/>
    </location>
</feature>
<evidence type="ECO:0000256" key="16">
    <source>
        <dbReference type="SAM" id="MobiDB-lite"/>
    </source>
</evidence>
<evidence type="ECO:0000256" key="3">
    <source>
        <dbReference type="ARBA" id="ARBA00022729"/>
    </source>
</evidence>
<dbReference type="CTD" id="140885"/>
<keyword evidence="6" id="KW-0729">SH3-binding</keyword>
<evidence type="ECO:0000256" key="18">
    <source>
        <dbReference type="SAM" id="SignalP"/>
    </source>
</evidence>